<feature type="binding site" evidence="11">
    <location>
        <begin position="257"/>
        <end position="263"/>
    </location>
    <ligand>
        <name>acetyl-CoA</name>
        <dbReference type="ChEBI" id="CHEBI:57288"/>
    </ligand>
</feature>
<dbReference type="PANTHER" id="PTHR12046">
    <property type="entry name" value="HISTONE ACETYLTRANSFERASE TYPE B CATALYTIC SUBUNIT"/>
    <property type="match status" value="1"/>
</dbReference>
<dbReference type="Proteomes" id="UP001161757">
    <property type="component" value="Unassembled WGS sequence"/>
</dbReference>
<dbReference type="Gene3D" id="1.10.10.390">
    <property type="match status" value="1"/>
</dbReference>
<accession>A0AAN6EWU6</accession>
<evidence type="ECO:0000313" key="16">
    <source>
        <dbReference type="Proteomes" id="UP001161757"/>
    </source>
</evidence>
<dbReference type="InterPro" id="IPR016181">
    <property type="entry name" value="Acyl_CoA_acyltransferase"/>
</dbReference>
<evidence type="ECO:0000256" key="7">
    <source>
        <dbReference type="ARBA" id="ARBA00023315"/>
    </source>
</evidence>
<dbReference type="InterPro" id="IPR037113">
    <property type="entry name" value="Hat1_N_sf"/>
</dbReference>
<dbReference type="EC" id="2.3.1.48" evidence="3 9"/>
<evidence type="ECO:0000256" key="3">
    <source>
        <dbReference type="ARBA" id="ARBA00013184"/>
    </source>
</evidence>
<evidence type="ECO:0000259" key="14">
    <source>
        <dbReference type="Pfam" id="PF10394"/>
    </source>
</evidence>
<dbReference type="GO" id="GO:0005634">
    <property type="term" value="C:nucleus"/>
    <property type="evidence" value="ECO:0007669"/>
    <property type="project" value="UniProtKB-SubCell"/>
</dbReference>
<organism evidence="15 16">
    <name type="scientific">Exophiala dermatitidis</name>
    <name type="common">Black yeast-like fungus</name>
    <name type="synonym">Wangiella dermatitidis</name>
    <dbReference type="NCBI Taxonomy" id="5970"/>
    <lineage>
        <taxon>Eukaryota</taxon>
        <taxon>Fungi</taxon>
        <taxon>Dikarya</taxon>
        <taxon>Ascomycota</taxon>
        <taxon>Pezizomycotina</taxon>
        <taxon>Eurotiomycetes</taxon>
        <taxon>Chaetothyriomycetidae</taxon>
        <taxon>Chaetothyriales</taxon>
        <taxon>Herpotrichiellaceae</taxon>
        <taxon>Exophiala</taxon>
    </lineage>
</organism>
<feature type="binding site" evidence="11">
    <location>
        <begin position="250"/>
        <end position="252"/>
    </location>
    <ligand>
        <name>acetyl-CoA</name>
        <dbReference type="ChEBI" id="CHEBI:57288"/>
    </ligand>
</feature>
<dbReference type="InterPro" id="IPR017380">
    <property type="entry name" value="Hist_AcTrfase_B-typ_cat-su"/>
</dbReference>
<keyword evidence="5 9" id="KW-0808">Transferase</keyword>
<evidence type="ECO:0000256" key="9">
    <source>
        <dbReference type="PIRNR" id="PIRNR038084"/>
    </source>
</evidence>
<feature type="region of interest" description="Interaction with histone H4 N-terminus" evidence="11">
    <location>
        <begin position="210"/>
        <end position="212"/>
    </location>
</feature>
<comment type="caution">
    <text evidence="15">The sequence shown here is derived from an EMBL/GenBank/DDBJ whole genome shotgun (WGS) entry which is preliminary data.</text>
</comment>
<dbReference type="Pfam" id="PF21184">
    <property type="entry name" value="HAT1_C_fung"/>
    <property type="match status" value="1"/>
</dbReference>
<evidence type="ECO:0000256" key="11">
    <source>
        <dbReference type="PIRSR" id="PIRSR038084-2"/>
    </source>
</evidence>
<dbReference type="Pfam" id="PF10394">
    <property type="entry name" value="Hat1_N"/>
    <property type="match status" value="1"/>
</dbReference>
<feature type="active site" description="Proton donor/acceptor" evidence="10">
    <location>
        <position position="285"/>
    </location>
</feature>
<feature type="domain" description="Histone acetyl transferase HAT1 N-terminal" evidence="14">
    <location>
        <begin position="10"/>
        <end position="164"/>
    </location>
</feature>
<evidence type="ECO:0000313" key="15">
    <source>
        <dbReference type="EMBL" id="KAJ8991781.1"/>
    </source>
</evidence>
<dbReference type="SUPFAM" id="SSF55729">
    <property type="entry name" value="Acyl-CoA N-acyltransferases (Nat)"/>
    <property type="match status" value="1"/>
</dbReference>
<protein>
    <recommendedName>
        <fullName evidence="4 9">Histone acetyltransferase type B catalytic subunit</fullName>
        <ecNumber evidence="3 9">2.3.1.48</ecNumber>
    </recommendedName>
</protein>
<keyword evidence="9" id="KW-0963">Cytoplasm</keyword>
<dbReference type="Gene3D" id="3.40.630.30">
    <property type="match status" value="1"/>
</dbReference>
<sequence length="504" mass="57552">MAAAAAEEFSVNANDAIRVSIVQPGPNYQIIKRHEFHPKFTYPVVGEAETIFGYKGLDIEIQFAAHDMRPRLKIRYEDQFKTIGTTSALDLNKTFGTFLPPVAFEDGFEADLQRAAREWTPPGVCVKKYARDGENYEVWAGSLLDVPMRTLVDNIQILIVFFIEGGQFINLEDVDWTLDRWRVYLVYHKSSEPPTPTACPYSFVGYATTYRFYKFPKRGPQPENLTPFSFPPSEEITPTKLPSRLRISQFLITPPYQQHGHGSALYQAIYDEVLADPTIVEMTVEDPSEEFDKLRDLNDFDRLEPQFRAADIKINSSPFASVERSRLKRVPTASLLPLDKLEAIRVKNKIASRQFSRMVEMYLLGQIPLSHRAAGGASLTSLKIRGPRAPNADDRNYYWWRTLLKQRIIKKNKDLLQQVPLEERLPQIEDSARAQEDEYEGLLLSYALRREKKAERAEQAEEPQANGKSVQAAFRKRKVVESDEDDDDESPDGTRVAPKKARAA</sequence>
<comment type="function">
    <text evidence="9">Catalytic component of the histone acetylase B (HAT-B) complex. Has intrinsic substrate specificity that modifies lysine in recognition sequence GXGKXG. Involved in DNA double-strand break repair.</text>
</comment>
<name>A0AAN6EWU6_EXODE</name>
<dbReference type="GO" id="GO:0004402">
    <property type="term" value="F:histone acetyltransferase activity"/>
    <property type="evidence" value="ECO:0007669"/>
    <property type="project" value="UniProtKB-UniRule"/>
</dbReference>
<feature type="site" description="Interaction with histone H4 N-terminus" evidence="12">
    <location>
        <position position="181"/>
    </location>
</feature>
<dbReference type="GO" id="GO:0000781">
    <property type="term" value="C:chromosome, telomeric region"/>
    <property type="evidence" value="ECO:0007669"/>
    <property type="project" value="GOC"/>
</dbReference>
<evidence type="ECO:0000256" key="13">
    <source>
        <dbReference type="SAM" id="MobiDB-lite"/>
    </source>
</evidence>
<comment type="catalytic activity">
    <reaction evidence="8 9">
        <text>L-lysyl-[protein] + acetyl-CoA = N(6)-acetyl-L-lysyl-[protein] + CoA + H(+)</text>
        <dbReference type="Rhea" id="RHEA:45948"/>
        <dbReference type="Rhea" id="RHEA-COMP:9752"/>
        <dbReference type="Rhea" id="RHEA-COMP:10731"/>
        <dbReference type="ChEBI" id="CHEBI:15378"/>
        <dbReference type="ChEBI" id="CHEBI:29969"/>
        <dbReference type="ChEBI" id="CHEBI:57287"/>
        <dbReference type="ChEBI" id="CHEBI:57288"/>
        <dbReference type="ChEBI" id="CHEBI:61930"/>
        <dbReference type="EC" id="2.3.1.48"/>
    </reaction>
</comment>
<dbReference type="Gene3D" id="3.90.360.10">
    <property type="entry name" value="Histone acetyl transferase 1 (HAT1), N-terminal domain"/>
    <property type="match status" value="1"/>
</dbReference>
<evidence type="ECO:0000256" key="12">
    <source>
        <dbReference type="PIRSR" id="PIRSR038084-3"/>
    </source>
</evidence>
<evidence type="ECO:0000256" key="8">
    <source>
        <dbReference type="ARBA" id="ARBA00048017"/>
    </source>
</evidence>
<dbReference type="PIRSF" id="PIRSF038084">
    <property type="entry name" value="HAT-B_cat"/>
    <property type="match status" value="1"/>
</dbReference>
<comment type="subcellular location">
    <subcellularLocation>
        <location evidence="9">Cytoplasm</location>
    </subcellularLocation>
    <subcellularLocation>
        <location evidence="1 9">Nucleus</location>
    </subcellularLocation>
</comment>
<keyword evidence="6 9" id="KW-0539">Nucleus</keyword>
<dbReference type="InterPro" id="IPR013523">
    <property type="entry name" value="Hist_AcTrfase_HAT1_C"/>
</dbReference>
<feature type="compositionally biased region" description="Acidic residues" evidence="13">
    <location>
        <begin position="482"/>
        <end position="491"/>
    </location>
</feature>
<evidence type="ECO:0000256" key="5">
    <source>
        <dbReference type="ARBA" id="ARBA00022679"/>
    </source>
</evidence>
<evidence type="ECO:0000256" key="4">
    <source>
        <dbReference type="ARBA" id="ARBA00021268"/>
    </source>
</evidence>
<dbReference type="EMBL" id="JAJGCB010000007">
    <property type="protein sequence ID" value="KAJ8991781.1"/>
    <property type="molecule type" value="Genomic_DNA"/>
</dbReference>
<dbReference type="GO" id="GO:0042393">
    <property type="term" value="F:histone binding"/>
    <property type="evidence" value="ECO:0007669"/>
    <property type="project" value="InterPro"/>
</dbReference>
<dbReference type="InterPro" id="IPR019467">
    <property type="entry name" value="Hat1_N"/>
</dbReference>
<gene>
    <name evidence="15" type="primary">HAT1</name>
    <name evidence="15" type="ORF">HRR80_004402</name>
</gene>
<evidence type="ECO:0000256" key="1">
    <source>
        <dbReference type="ARBA" id="ARBA00004123"/>
    </source>
</evidence>
<comment type="similarity">
    <text evidence="2 9">Belongs to the HAT1 family.</text>
</comment>
<dbReference type="GO" id="GO:0005737">
    <property type="term" value="C:cytoplasm"/>
    <property type="evidence" value="ECO:0007669"/>
    <property type="project" value="UniProtKB-SubCell"/>
</dbReference>
<keyword evidence="7 9" id="KW-0012">Acyltransferase</keyword>
<proteinExistence type="inferred from homology"/>
<reference evidence="15" key="1">
    <citation type="submission" date="2023-01" db="EMBL/GenBank/DDBJ databases">
        <title>Exophiala dermititidis isolated from Cystic Fibrosis Patient.</title>
        <authorList>
            <person name="Kurbessoian T."/>
            <person name="Crocker A."/>
            <person name="Murante D."/>
            <person name="Hogan D.A."/>
            <person name="Stajich J.E."/>
        </authorList>
    </citation>
    <scope>NUCLEOTIDE SEQUENCE</scope>
    <source>
        <strain evidence="15">Ex8</strain>
    </source>
</reference>
<evidence type="ECO:0000256" key="10">
    <source>
        <dbReference type="PIRSR" id="PIRSR038084-1"/>
    </source>
</evidence>
<comment type="subunit">
    <text evidence="9">Component of the HAT-B complex composed of at least HAT1 and HAT2. The HAT-B complex binds to histone H4 tail.</text>
</comment>
<feature type="region of interest" description="Disordered" evidence="13">
    <location>
        <begin position="453"/>
        <end position="504"/>
    </location>
</feature>
<dbReference type="GO" id="GO:0031509">
    <property type="term" value="P:subtelomeric heterochromatin formation"/>
    <property type="evidence" value="ECO:0007669"/>
    <property type="project" value="InterPro"/>
</dbReference>
<evidence type="ECO:0000256" key="6">
    <source>
        <dbReference type="ARBA" id="ARBA00023242"/>
    </source>
</evidence>
<dbReference type="AlphaFoldDB" id="A0AAN6EWU6"/>
<evidence type="ECO:0000256" key="2">
    <source>
        <dbReference type="ARBA" id="ARBA00010543"/>
    </source>
</evidence>
<feature type="region of interest" description="Interaction with histone H4 N-terminus" evidence="11">
    <location>
        <begin position="47"/>
        <end position="49"/>
    </location>
</feature>